<feature type="domain" description="ABM" evidence="1">
    <location>
        <begin position="78"/>
        <end position="141"/>
    </location>
</feature>
<keyword evidence="2" id="KW-0503">Monooxygenase</keyword>
<evidence type="ECO:0000259" key="1">
    <source>
        <dbReference type="Pfam" id="PF03992"/>
    </source>
</evidence>
<name>A0A2A3TXE5_LEVBR</name>
<dbReference type="InterPro" id="IPR011008">
    <property type="entry name" value="Dimeric_a/b-barrel"/>
</dbReference>
<comment type="caution">
    <text evidence="2">The sequence shown here is derived from an EMBL/GenBank/DDBJ whole genome shotgun (WGS) entry which is preliminary data.</text>
</comment>
<accession>A0A2A3TXE5</accession>
<evidence type="ECO:0000313" key="2">
    <source>
        <dbReference type="EMBL" id="PBQ23378.1"/>
    </source>
</evidence>
<dbReference type="GO" id="GO:0004497">
    <property type="term" value="F:monooxygenase activity"/>
    <property type="evidence" value="ECO:0007669"/>
    <property type="project" value="UniProtKB-KW"/>
</dbReference>
<dbReference type="EMBL" id="NVYO01000001">
    <property type="protein sequence ID" value="PBQ23378.1"/>
    <property type="molecule type" value="Genomic_DNA"/>
</dbReference>
<dbReference type="InterPro" id="IPR007138">
    <property type="entry name" value="ABM_dom"/>
</dbReference>
<proteinExistence type="predicted"/>
<dbReference type="AlphaFoldDB" id="A0A2A3TXE5"/>
<dbReference type="Gene3D" id="3.30.70.100">
    <property type="match status" value="1"/>
</dbReference>
<gene>
    <name evidence="2" type="ORF">CNR29_04910</name>
</gene>
<organism evidence="2 3">
    <name type="scientific">Levilactobacillus brevis</name>
    <name type="common">Lactobacillus brevis</name>
    <dbReference type="NCBI Taxonomy" id="1580"/>
    <lineage>
        <taxon>Bacteria</taxon>
        <taxon>Bacillati</taxon>
        <taxon>Bacillota</taxon>
        <taxon>Bacilli</taxon>
        <taxon>Lactobacillales</taxon>
        <taxon>Lactobacillaceae</taxon>
        <taxon>Levilactobacillus</taxon>
    </lineage>
</organism>
<sequence length="169" mass="18924">MIMRHELSLTFGSRDVLQRIIQENTGRHLLLLAGSATDEGLLLLDVSGTPSIFTGGLTYQIRAHQGSQSWQGFFSFDYFTLDPDTAKVFEAKVNRLASPPLPAGMTDLYLLTKQHNDSEYLLLTVWQDSQAYALWRHSPAFAPIDTYATSANHFHAASYHQVPKKEPQG</sequence>
<reference evidence="2 3" key="1">
    <citation type="submission" date="2017-09" db="EMBL/GenBank/DDBJ databases">
        <title>Genome sequence of Lactobacillus brevis D7.</title>
        <authorList>
            <person name="Kwon M.-S."/>
            <person name="Lim S.K."/>
            <person name="Choi H.-J."/>
        </authorList>
    </citation>
    <scope>NUCLEOTIDE SEQUENCE [LARGE SCALE GENOMIC DNA]</scope>
    <source>
        <strain evidence="2 3">D7</strain>
    </source>
</reference>
<dbReference type="Pfam" id="PF03992">
    <property type="entry name" value="ABM"/>
    <property type="match status" value="1"/>
</dbReference>
<dbReference type="Proteomes" id="UP000217918">
    <property type="component" value="Unassembled WGS sequence"/>
</dbReference>
<evidence type="ECO:0000313" key="3">
    <source>
        <dbReference type="Proteomes" id="UP000217918"/>
    </source>
</evidence>
<keyword evidence="2" id="KW-0560">Oxidoreductase</keyword>
<protein>
    <submittedName>
        <fullName evidence="2">Monooxygenase</fullName>
    </submittedName>
</protein>
<dbReference type="SUPFAM" id="SSF54909">
    <property type="entry name" value="Dimeric alpha+beta barrel"/>
    <property type="match status" value="1"/>
</dbReference>